<dbReference type="STRING" id="387005.A0A183HS39"/>
<dbReference type="WBParaSite" id="OFLC_0001030001-mRNA-1">
    <property type="protein sequence ID" value="OFLC_0001030001-mRNA-1"/>
    <property type="gene ID" value="OFLC_0001030001"/>
</dbReference>
<dbReference type="AlphaFoldDB" id="A0A183HS39"/>
<accession>A0A183HS39</accession>
<sequence length="101" mass="10256">MDCGSSSSSGCSSATANNDHCGESLAITSSSSAASSLSSLCSGNIQTSLNSVQERTVYGTNRAATSLLSSANHQNIKHNKNSSVIEAGIRNEAVVFGKAND</sequence>
<dbReference type="EMBL" id="UZAJ01013572">
    <property type="protein sequence ID" value="VDO67424.1"/>
    <property type="molecule type" value="Genomic_DNA"/>
</dbReference>
<evidence type="ECO:0000313" key="2">
    <source>
        <dbReference type="Proteomes" id="UP000267606"/>
    </source>
</evidence>
<reference evidence="1 2" key="2">
    <citation type="submission" date="2018-11" db="EMBL/GenBank/DDBJ databases">
        <authorList>
            <consortium name="Pathogen Informatics"/>
        </authorList>
    </citation>
    <scope>NUCLEOTIDE SEQUENCE [LARGE SCALE GENOMIC DNA]</scope>
</reference>
<dbReference type="Proteomes" id="UP000267606">
    <property type="component" value="Unassembled WGS sequence"/>
</dbReference>
<name>A0A183HS39_9BILA</name>
<evidence type="ECO:0000313" key="3">
    <source>
        <dbReference type="WBParaSite" id="OFLC_0001030001-mRNA-1"/>
    </source>
</evidence>
<evidence type="ECO:0000313" key="1">
    <source>
        <dbReference type="EMBL" id="VDO67424.1"/>
    </source>
</evidence>
<reference evidence="3" key="1">
    <citation type="submission" date="2016-06" db="UniProtKB">
        <authorList>
            <consortium name="WormBaseParasite"/>
        </authorList>
    </citation>
    <scope>IDENTIFICATION</scope>
</reference>
<protein>
    <submittedName>
        <fullName evidence="1 3">Uncharacterized protein</fullName>
    </submittedName>
</protein>
<keyword evidence="2" id="KW-1185">Reference proteome</keyword>
<organism evidence="3">
    <name type="scientific">Onchocerca flexuosa</name>
    <dbReference type="NCBI Taxonomy" id="387005"/>
    <lineage>
        <taxon>Eukaryota</taxon>
        <taxon>Metazoa</taxon>
        <taxon>Ecdysozoa</taxon>
        <taxon>Nematoda</taxon>
        <taxon>Chromadorea</taxon>
        <taxon>Rhabditida</taxon>
        <taxon>Spirurina</taxon>
        <taxon>Spiruromorpha</taxon>
        <taxon>Filarioidea</taxon>
        <taxon>Onchocercidae</taxon>
        <taxon>Onchocerca</taxon>
    </lineage>
</organism>
<gene>
    <name evidence="1" type="ORF">OFLC_LOCUS10301</name>
</gene>
<proteinExistence type="predicted"/>